<evidence type="ECO:0000256" key="4">
    <source>
        <dbReference type="ARBA" id="ARBA00061089"/>
    </source>
</evidence>
<reference evidence="6 7" key="1">
    <citation type="submission" date="2019-11" db="EMBL/GenBank/DDBJ databases">
        <title>Bacillus lacus genome.</title>
        <authorList>
            <person name="Allen C.J."/>
            <person name="Newman J.D."/>
        </authorList>
    </citation>
    <scope>NUCLEOTIDE SEQUENCE [LARGE SCALE GENOMIC DNA]</scope>
    <source>
        <strain evidence="6 7">KCTC 33946</strain>
    </source>
</reference>
<dbReference type="GO" id="GO:0046872">
    <property type="term" value="F:metal ion binding"/>
    <property type="evidence" value="ECO:0007669"/>
    <property type="project" value="UniProtKB-KW"/>
</dbReference>
<keyword evidence="2" id="KW-0479">Metal-binding</keyword>
<gene>
    <name evidence="6" type="ORF">GJU40_16685</name>
</gene>
<accession>A0A7X2J1Q6</accession>
<evidence type="ECO:0000256" key="3">
    <source>
        <dbReference type="ARBA" id="ARBA00022801"/>
    </source>
</evidence>
<dbReference type="Pfam" id="PF00149">
    <property type="entry name" value="Metallophos"/>
    <property type="match status" value="1"/>
</dbReference>
<dbReference type="Proteomes" id="UP000448867">
    <property type="component" value="Unassembled WGS sequence"/>
</dbReference>
<feature type="domain" description="Calcineurin-like phosphoesterase" evidence="5">
    <location>
        <begin position="59"/>
        <end position="225"/>
    </location>
</feature>
<dbReference type="InterPro" id="IPR004843">
    <property type="entry name" value="Calcineurin-like_PHP"/>
</dbReference>
<dbReference type="InterPro" id="IPR029052">
    <property type="entry name" value="Metallo-depent_PP-like"/>
</dbReference>
<comment type="caution">
    <text evidence="6">The sequence shown here is derived from an EMBL/GenBank/DDBJ whole genome shotgun (WGS) entry which is preliminary data.</text>
</comment>
<dbReference type="AlphaFoldDB" id="A0A7X2J1Q6"/>
<keyword evidence="3" id="KW-0378">Hydrolase</keyword>
<dbReference type="RefSeq" id="WP_154309252.1">
    <property type="nucleotide sequence ID" value="NZ_WKKI01000045.1"/>
</dbReference>
<evidence type="ECO:0000256" key="1">
    <source>
        <dbReference type="ARBA" id="ARBA00001968"/>
    </source>
</evidence>
<comment type="cofactor">
    <cofactor evidence="1">
        <name>a divalent metal cation</name>
        <dbReference type="ChEBI" id="CHEBI:60240"/>
    </cofactor>
</comment>
<evidence type="ECO:0000313" key="7">
    <source>
        <dbReference type="Proteomes" id="UP000448867"/>
    </source>
</evidence>
<protein>
    <submittedName>
        <fullName evidence="6">Metallophosphoesterase</fullName>
    </submittedName>
</protein>
<dbReference type="GO" id="GO:0008758">
    <property type="term" value="F:UDP-2,3-diacylglucosamine hydrolase activity"/>
    <property type="evidence" value="ECO:0007669"/>
    <property type="project" value="TreeGrafter"/>
</dbReference>
<dbReference type="InterPro" id="IPR051158">
    <property type="entry name" value="Metallophosphoesterase_sf"/>
</dbReference>
<dbReference type="GO" id="GO:0009245">
    <property type="term" value="P:lipid A biosynthetic process"/>
    <property type="evidence" value="ECO:0007669"/>
    <property type="project" value="TreeGrafter"/>
</dbReference>
<organism evidence="6 7">
    <name type="scientific">Metabacillus lacus</name>
    <dbReference type="NCBI Taxonomy" id="1983721"/>
    <lineage>
        <taxon>Bacteria</taxon>
        <taxon>Bacillati</taxon>
        <taxon>Bacillota</taxon>
        <taxon>Bacilli</taxon>
        <taxon>Bacillales</taxon>
        <taxon>Bacillaceae</taxon>
        <taxon>Metabacillus</taxon>
    </lineage>
</organism>
<name>A0A7X2J1Q6_9BACI</name>
<evidence type="ECO:0000313" key="6">
    <source>
        <dbReference type="EMBL" id="MRX73780.1"/>
    </source>
</evidence>
<evidence type="ECO:0000256" key="2">
    <source>
        <dbReference type="ARBA" id="ARBA00022723"/>
    </source>
</evidence>
<dbReference type="PANTHER" id="PTHR31302">
    <property type="entry name" value="TRANSMEMBRANE PROTEIN WITH METALLOPHOSPHOESTERASE DOMAIN-RELATED"/>
    <property type="match status" value="1"/>
</dbReference>
<dbReference type="GO" id="GO:0016020">
    <property type="term" value="C:membrane"/>
    <property type="evidence" value="ECO:0007669"/>
    <property type="project" value="GOC"/>
</dbReference>
<proteinExistence type="inferred from homology"/>
<comment type="similarity">
    <text evidence="4">Belongs to the metallophosphoesterase superfamily.</text>
</comment>
<keyword evidence="7" id="KW-1185">Reference proteome</keyword>
<dbReference type="FunFam" id="3.60.21.10:FF:000028">
    <property type="entry name" value="Putative metallophosphoesterase"/>
    <property type="match status" value="1"/>
</dbReference>
<dbReference type="SUPFAM" id="SSF56300">
    <property type="entry name" value="Metallo-dependent phosphatases"/>
    <property type="match status" value="1"/>
</dbReference>
<evidence type="ECO:0000259" key="5">
    <source>
        <dbReference type="Pfam" id="PF00149"/>
    </source>
</evidence>
<dbReference type="OrthoDB" id="9780884at2"/>
<dbReference type="PANTHER" id="PTHR31302:SF25">
    <property type="entry name" value="PHOSPHOESTERASE"/>
    <property type="match status" value="1"/>
</dbReference>
<sequence>MTKTYSRRTFLKKILSTAAAGLAVVFGGYGYSRYLEPRMMEKNELTILSPKLPPGFDGIKIVQFSDTHLSPFYTIEQLEKVVDEVNLLSPDIIVFTGDLMDEPNSYNETNLISPVLSKLNAPLGKFAIYGNHDHGGYGTDIYSNVMDLSGFTLLRNEALPIKLLDQTSIIIAGIDDLMLGQPDYEGTLAGFSEEQFVVFLAHEPDAAEQAAGYSVNLQLSGHSHGGQVQVPFYGALVTPPFADIYVEGLYQVRENFQLYVNRGLGTTRIPFRFLSVPEISIFTLKRTKN</sequence>
<dbReference type="EMBL" id="WKKI01000045">
    <property type="protein sequence ID" value="MRX73780.1"/>
    <property type="molecule type" value="Genomic_DNA"/>
</dbReference>
<dbReference type="CDD" id="cd07385">
    <property type="entry name" value="MPP_YkuE_C"/>
    <property type="match status" value="1"/>
</dbReference>
<dbReference type="Gene3D" id="3.60.21.10">
    <property type="match status" value="1"/>
</dbReference>